<accession>A0A1I3R812</accession>
<organism evidence="1 2">
    <name type="scientific">Celeribacter neptunius</name>
    <dbReference type="NCBI Taxonomy" id="588602"/>
    <lineage>
        <taxon>Bacteria</taxon>
        <taxon>Pseudomonadati</taxon>
        <taxon>Pseudomonadota</taxon>
        <taxon>Alphaproteobacteria</taxon>
        <taxon>Rhodobacterales</taxon>
        <taxon>Roseobacteraceae</taxon>
        <taxon>Celeribacter</taxon>
    </lineage>
</organism>
<dbReference type="STRING" id="588602.SAMN04487991_2117"/>
<dbReference type="Proteomes" id="UP000199630">
    <property type="component" value="Unassembled WGS sequence"/>
</dbReference>
<reference evidence="2" key="1">
    <citation type="submission" date="2016-10" db="EMBL/GenBank/DDBJ databases">
        <authorList>
            <person name="Varghese N."/>
            <person name="Submissions S."/>
        </authorList>
    </citation>
    <scope>NUCLEOTIDE SEQUENCE [LARGE SCALE GENOMIC DNA]</scope>
    <source>
        <strain evidence="2">DSM 26471</strain>
    </source>
</reference>
<keyword evidence="2" id="KW-1185">Reference proteome</keyword>
<gene>
    <name evidence="1" type="ORF">SAMN04487991_2117</name>
</gene>
<dbReference type="AlphaFoldDB" id="A0A1I3R812"/>
<proteinExistence type="predicted"/>
<evidence type="ECO:0000313" key="2">
    <source>
        <dbReference type="Proteomes" id="UP000199630"/>
    </source>
</evidence>
<dbReference type="EMBL" id="FORH01000003">
    <property type="protein sequence ID" value="SFJ42468.1"/>
    <property type="molecule type" value="Genomic_DNA"/>
</dbReference>
<evidence type="ECO:0000313" key="1">
    <source>
        <dbReference type="EMBL" id="SFJ42468.1"/>
    </source>
</evidence>
<name>A0A1I3R812_9RHOB</name>
<protein>
    <recommendedName>
        <fullName evidence="3">DUF2946 domain-containing protein</fullName>
    </recommendedName>
</protein>
<dbReference type="OrthoDB" id="7876461at2"/>
<sequence>MTRYVPLVISAFLALSLLAGAGMSGLLKTAHVLSRAGQTSIVICGQSGAETITLDANGEPVSSKDTKGCAHCADCSLVPLAALFAFKFKCLNAVRGKPVFITLTILPERSERIWRPSRGPPSQSKV</sequence>
<evidence type="ECO:0008006" key="3">
    <source>
        <dbReference type="Google" id="ProtNLM"/>
    </source>
</evidence>